<dbReference type="InterPro" id="IPR036779">
    <property type="entry name" value="LysM_dom_sf"/>
</dbReference>
<reference evidence="2 3" key="1">
    <citation type="submission" date="2017-06" db="EMBL/GenBank/DDBJ databases">
        <title>Cmopartive genomic analysis of Ambrosia Fusariam Clade fungi.</title>
        <authorList>
            <person name="Stajich J.E."/>
            <person name="Carrillo J."/>
            <person name="Kijimoto T."/>
            <person name="Eskalen A."/>
            <person name="O'Donnell K."/>
            <person name="Kasson M."/>
        </authorList>
    </citation>
    <scope>NUCLEOTIDE SEQUENCE [LARGE SCALE GENOMIC DNA]</scope>
    <source>
        <strain evidence="2 3">NRRL 20438</strain>
    </source>
</reference>
<protein>
    <recommendedName>
        <fullName evidence="4">LysM domain-containing protein</fullName>
    </recommendedName>
</protein>
<gene>
    <name evidence="2" type="ORF">CDV31_002431</name>
</gene>
<evidence type="ECO:0000256" key="1">
    <source>
        <dbReference type="ARBA" id="ARBA00044955"/>
    </source>
</evidence>
<comment type="similarity">
    <text evidence="1">Belongs to the secreted LysM effector family.</text>
</comment>
<sequence>MADFLKWNAGVNSGCTNLELGNYMCVGVITTSEPTPTKTTGGVVTPTPTQEASYPDANTVVKTLLYIN</sequence>
<evidence type="ECO:0000313" key="2">
    <source>
        <dbReference type="EMBL" id="RSM18711.1"/>
    </source>
</evidence>
<comment type="caution">
    <text evidence="2">The sequence shown here is derived from an EMBL/GenBank/DDBJ whole genome shotgun (WGS) entry which is preliminary data.</text>
</comment>
<dbReference type="Gene3D" id="3.10.350.10">
    <property type="entry name" value="LysM domain"/>
    <property type="match status" value="1"/>
</dbReference>
<dbReference type="Proteomes" id="UP000288429">
    <property type="component" value="Unassembled WGS sequence"/>
</dbReference>
<keyword evidence="3" id="KW-1185">Reference proteome</keyword>
<evidence type="ECO:0008006" key="4">
    <source>
        <dbReference type="Google" id="ProtNLM"/>
    </source>
</evidence>
<proteinExistence type="inferred from homology"/>
<evidence type="ECO:0000313" key="3">
    <source>
        <dbReference type="Proteomes" id="UP000288429"/>
    </source>
</evidence>
<accession>A0A428UWN4</accession>
<dbReference type="AlphaFoldDB" id="A0A428UWN4"/>
<dbReference type="EMBL" id="NIZV01000019">
    <property type="protein sequence ID" value="RSM18711.1"/>
    <property type="molecule type" value="Genomic_DNA"/>
</dbReference>
<organism evidence="2 3">
    <name type="scientific">Fusarium ambrosium</name>
    <dbReference type="NCBI Taxonomy" id="131363"/>
    <lineage>
        <taxon>Eukaryota</taxon>
        <taxon>Fungi</taxon>
        <taxon>Dikarya</taxon>
        <taxon>Ascomycota</taxon>
        <taxon>Pezizomycotina</taxon>
        <taxon>Sordariomycetes</taxon>
        <taxon>Hypocreomycetidae</taxon>
        <taxon>Hypocreales</taxon>
        <taxon>Nectriaceae</taxon>
        <taxon>Fusarium</taxon>
        <taxon>Fusarium solani species complex</taxon>
    </lineage>
</organism>
<name>A0A428UWN4_9HYPO</name>